<dbReference type="RefSeq" id="WP_242768810.1">
    <property type="nucleotide sequence ID" value="NZ_JALDAY010000009.1"/>
</dbReference>
<keyword evidence="2" id="KW-0808">Transferase</keyword>
<evidence type="ECO:0000259" key="5">
    <source>
        <dbReference type="Pfam" id="PF08545"/>
    </source>
</evidence>
<protein>
    <submittedName>
        <fullName evidence="6">Ketoacyl-ACP synthase III family protein</fullName>
    </submittedName>
</protein>
<keyword evidence="3" id="KW-0012">Acyltransferase</keyword>
<dbReference type="SUPFAM" id="SSF53901">
    <property type="entry name" value="Thiolase-like"/>
    <property type="match status" value="1"/>
</dbReference>
<sequence>MRVGDVFIDALGVWLPEPYSAEQAVRDGLYDAVDFEESGLTGARVAGSDVAPTEMTVRAVRQLQERRQSELSDVGLLVHASSSWQGPEGWNPAPYIQRRTFGGTGPCWHLSMGCLGGLTAFEMAVSHLRAEPERQTVLFTSGDNWSQPELDRWGSVPGVILGDGASAVTLTKRPGFARLLSVNNGGVPDLEGMYRGNEPLYPGDVRLRPVPDMRQLATAYKENTPDSFEAMVLAAKVQLELVDRSLDQAGITIADVTRVAYVHYARQPLQMWLLDPLDLPLEKSTWEFGRGVGHIGPTDQIAAWDHLLTAGELGPGDHLLLVGLGPGMTIGSAVVEILERPRWLDGSDD</sequence>
<dbReference type="PANTHER" id="PTHR34069:SF2">
    <property type="entry name" value="BETA-KETOACYL-[ACYL-CARRIER-PROTEIN] SYNTHASE III"/>
    <property type="match status" value="1"/>
</dbReference>
<evidence type="ECO:0000313" key="7">
    <source>
        <dbReference type="Proteomes" id="UP001165269"/>
    </source>
</evidence>
<dbReference type="Gene3D" id="3.40.47.10">
    <property type="match status" value="2"/>
</dbReference>
<evidence type="ECO:0000256" key="2">
    <source>
        <dbReference type="ARBA" id="ARBA00022679"/>
    </source>
</evidence>
<evidence type="ECO:0000256" key="1">
    <source>
        <dbReference type="ARBA" id="ARBA00022490"/>
    </source>
</evidence>
<dbReference type="Pfam" id="PF08541">
    <property type="entry name" value="ACP_syn_III_C"/>
    <property type="match status" value="1"/>
</dbReference>
<keyword evidence="1" id="KW-0963">Cytoplasm</keyword>
<dbReference type="InterPro" id="IPR016039">
    <property type="entry name" value="Thiolase-like"/>
</dbReference>
<keyword evidence="7" id="KW-1185">Reference proteome</keyword>
<name>A0ABS9YCS8_9ACTN</name>
<evidence type="ECO:0000256" key="3">
    <source>
        <dbReference type="ARBA" id="ARBA00023315"/>
    </source>
</evidence>
<proteinExistence type="predicted"/>
<organism evidence="6 7">
    <name type="scientific">Streptomyces cylindrosporus</name>
    <dbReference type="NCBI Taxonomy" id="2927583"/>
    <lineage>
        <taxon>Bacteria</taxon>
        <taxon>Bacillati</taxon>
        <taxon>Actinomycetota</taxon>
        <taxon>Actinomycetes</taxon>
        <taxon>Kitasatosporales</taxon>
        <taxon>Streptomycetaceae</taxon>
        <taxon>Streptomyces</taxon>
    </lineage>
</organism>
<dbReference type="EMBL" id="JALDAY010000009">
    <property type="protein sequence ID" value="MCI3275034.1"/>
    <property type="molecule type" value="Genomic_DNA"/>
</dbReference>
<dbReference type="Pfam" id="PF08545">
    <property type="entry name" value="ACP_syn_III"/>
    <property type="match status" value="1"/>
</dbReference>
<dbReference type="Proteomes" id="UP001165269">
    <property type="component" value="Unassembled WGS sequence"/>
</dbReference>
<accession>A0ABS9YCS8</accession>
<feature type="domain" description="Beta-ketoacyl-[acyl-carrier-protein] synthase III C-terminal" evidence="4">
    <location>
        <begin position="246"/>
        <end position="337"/>
    </location>
</feature>
<reference evidence="6" key="1">
    <citation type="submission" date="2022-03" db="EMBL/GenBank/DDBJ databases">
        <title>Streptomyces 7R015 and 7R016 isolated from Barleria lupulina in Thailand.</title>
        <authorList>
            <person name="Kanchanasin P."/>
            <person name="Phongsopitanun W."/>
            <person name="Tanasupawat S."/>
        </authorList>
    </citation>
    <scope>NUCLEOTIDE SEQUENCE</scope>
    <source>
        <strain evidence="6">7R015</strain>
    </source>
</reference>
<feature type="domain" description="Beta-ketoacyl-[acyl-carrier-protein] synthase III N-terminal" evidence="5">
    <location>
        <begin position="110"/>
        <end position="180"/>
    </location>
</feature>
<evidence type="ECO:0000259" key="4">
    <source>
        <dbReference type="Pfam" id="PF08541"/>
    </source>
</evidence>
<evidence type="ECO:0000313" key="6">
    <source>
        <dbReference type="EMBL" id="MCI3275034.1"/>
    </source>
</evidence>
<dbReference type="PANTHER" id="PTHR34069">
    <property type="entry name" value="3-OXOACYL-[ACYL-CARRIER-PROTEIN] SYNTHASE 3"/>
    <property type="match status" value="1"/>
</dbReference>
<dbReference type="CDD" id="cd00827">
    <property type="entry name" value="init_cond_enzymes"/>
    <property type="match status" value="1"/>
</dbReference>
<dbReference type="InterPro" id="IPR013751">
    <property type="entry name" value="ACP_syn_III_N"/>
</dbReference>
<dbReference type="InterPro" id="IPR013747">
    <property type="entry name" value="ACP_syn_III_C"/>
</dbReference>
<gene>
    <name evidence="6" type="ORF">MQP27_28525</name>
</gene>
<comment type="caution">
    <text evidence="6">The sequence shown here is derived from an EMBL/GenBank/DDBJ whole genome shotgun (WGS) entry which is preliminary data.</text>
</comment>